<dbReference type="Pfam" id="PF23309">
    <property type="entry name" value="DUF7083"/>
    <property type="match status" value="1"/>
</dbReference>
<proteinExistence type="predicted"/>
<evidence type="ECO:0000313" key="2">
    <source>
        <dbReference type="EMBL" id="KER21258.1"/>
    </source>
</evidence>
<dbReference type="RefSeq" id="XP_009175003.1">
    <property type="nucleotide sequence ID" value="XM_009176739.1"/>
</dbReference>
<feature type="domain" description="DUF7083" evidence="1">
    <location>
        <begin position="143"/>
        <end position="224"/>
    </location>
</feature>
<dbReference type="KEGG" id="ovi:T265_10383"/>
<gene>
    <name evidence="2" type="ORF">T265_10383</name>
</gene>
<organism evidence="2 3">
    <name type="scientific">Opisthorchis viverrini</name>
    <name type="common">Southeast Asian liver fluke</name>
    <dbReference type="NCBI Taxonomy" id="6198"/>
    <lineage>
        <taxon>Eukaryota</taxon>
        <taxon>Metazoa</taxon>
        <taxon>Spiralia</taxon>
        <taxon>Lophotrochozoa</taxon>
        <taxon>Platyhelminthes</taxon>
        <taxon>Trematoda</taxon>
        <taxon>Digenea</taxon>
        <taxon>Opisthorchiida</taxon>
        <taxon>Opisthorchiata</taxon>
        <taxon>Opisthorchiidae</taxon>
        <taxon>Opisthorchis</taxon>
    </lineage>
</organism>
<keyword evidence="3" id="KW-1185">Reference proteome</keyword>
<dbReference type="OrthoDB" id="7763505at2759"/>
<accession>A0A074Z2R2</accession>
<dbReference type="Proteomes" id="UP000054324">
    <property type="component" value="Unassembled WGS sequence"/>
</dbReference>
<evidence type="ECO:0000259" key="1">
    <source>
        <dbReference type="Pfam" id="PF23309"/>
    </source>
</evidence>
<dbReference type="CTD" id="20324551"/>
<name>A0A074Z2R2_OPIVI</name>
<dbReference type="EMBL" id="KL596981">
    <property type="protein sequence ID" value="KER21258.1"/>
    <property type="molecule type" value="Genomic_DNA"/>
</dbReference>
<evidence type="ECO:0000313" key="3">
    <source>
        <dbReference type="Proteomes" id="UP000054324"/>
    </source>
</evidence>
<sequence length="294" mass="33409">MIGCWVQTLDQSELALTPDRKAARTFGQYCTRPGTESKVANTLSRSVCANTSSQLDLKRIHAIRMMRLESGSGNITEDRVLPQSAYHIVCSLRDRTTTYLVKQMEAEQLKVMFEQQLQLIKLLTERLSTISSQAASSVPHSVDGIAGSINEFCYEPSAGITFGAWFRRSEDLFRVDFSLHVRLLLRKLGPAEPDKYANFILPKYLRDFTFDETVHTLLQIFGEQTSLFNIRYRCMKLVKSDADYFFTHSAIVNRECERFNLGPLTEDGSSIMSNLQIDEDFVSDYLNATALKLL</sequence>
<dbReference type="InterPro" id="IPR055510">
    <property type="entry name" value="DUF7083"/>
</dbReference>
<reference evidence="2 3" key="1">
    <citation type="submission" date="2013-11" db="EMBL/GenBank/DDBJ databases">
        <title>Opisthorchis viverrini - life in the bile duct.</title>
        <authorList>
            <person name="Young N.D."/>
            <person name="Nagarajan N."/>
            <person name="Lin S.J."/>
            <person name="Korhonen P.K."/>
            <person name="Jex A.R."/>
            <person name="Hall R.S."/>
            <person name="Safavi-Hemami H."/>
            <person name="Kaewkong W."/>
            <person name="Bertrand D."/>
            <person name="Gao S."/>
            <person name="Seet Q."/>
            <person name="Wongkham S."/>
            <person name="Teh B.T."/>
            <person name="Wongkham C."/>
            <person name="Intapan P.M."/>
            <person name="Maleewong W."/>
            <person name="Yang X."/>
            <person name="Hu M."/>
            <person name="Wang Z."/>
            <person name="Hofmann A."/>
            <person name="Sternberg P.W."/>
            <person name="Tan P."/>
            <person name="Wang J."/>
            <person name="Gasser R.B."/>
        </authorList>
    </citation>
    <scope>NUCLEOTIDE SEQUENCE [LARGE SCALE GENOMIC DNA]</scope>
</reference>
<dbReference type="AlphaFoldDB" id="A0A074Z2R2"/>
<protein>
    <recommendedName>
        <fullName evidence="1">DUF7083 domain-containing protein</fullName>
    </recommendedName>
</protein>
<dbReference type="GeneID" id="20324551"/>